<dbReference type="AlphaFoldDB" id="A0A914RCP8"/>
<reference evidence="3" key="1">
    <citation type="submission" date="2022-11" db="UniProtKB">
        <authorList>
            <consortium name="WormBaseParasite"/>
        </authorList>
    </citation>
    <scope>IDENTIFICATION</scope>
</reference>
<dbReference type="GO" id="GO:0016274">
    <property type="term" value="F:protein-arginine N-methyltransferase activity"/>
    <property type="evidence" value="ECO:0007669"/>
    <property type="project" value="InterPro"/>
</dbReference>
<keyword evidence="2" id="KW-1185">Reference proteome</keyword>
<keyword evidence="1" id="KW-0949">S-adenosyl-L-methionine</keyword>
<evidence type="ECO:0000313" key="3">
    <source>
        <dbReference type="WBParaSite" id="PEQ_0000406501-mRNA-1"/>
    </source>
</evidence>
<evidence type="ECO:0000313" key="2">
    <source>
        <dbReference type="Proteomes" id="UP000887564"/>
    </source>
</evidence>
<sequence>MFIEDIDHLTGERRCGFADMLHDTQRNRMFDQALRAVIDEVHRRGERAHVLDIGRVTAVEVFKPMADCAKKIISASNYSSIIELISSRSTDLSFEDMNAKPNIIVAEVFDTELIGEGALRTFKEAHQKLVVVRLSSNLIACFCLRKSTD</sequence>
<dbReference type="Proteomes" id="UP000887564">
    <property type="component" value="Unplaced"/>
</dbReference>
<dbReference type="InterPro" id="IPR029063">
    <property type="entry name" value="SAM-dependent_MTases_sf"/>
</dbReference>
<dbReference type="InterPro" id="IPR025799">
    <property type="entry name" value="Arg_MeTrfase"/>
</dbReference>
<dbReference type="Gene3D" id="3.40.50.150">
    <property type="entry name" value="Vaccinia Virus protein VP39"/>
    <property type="match status" value="1"/>
</dbReference>
<organism evidence="2 3">
    <name type="scientific">Parascaris equorum</name>
    <name type="common">Equine roundworm</name>
    <dbReference type="NCBI Taxonomy" id="6256"/>
    <lineage>
        <taxon>Eukaryota</taxon>
        <taxon>Metazoa</taxon>
        <taxon>Ecdysozoa</taxon>
        <taxon>Nematoda</taxon>
        <taxon>Chromadorea</taxon>
        <taxon>Rhabditida</taxon>
        <taxon>Spirurina</taxon>
        <taxon>Ascaridomorpha</taxon>
        <taxon>Ascaridoidea</taxon>
        <taxon>Ascarididae</taxon>
        <taxon>Parascaris</taxon>
    </lineage>
</organism>
<dbReference type="PANTHER" id="PTHR11006">
    <property type="entry name" value="PROTEIN ARGININE N-METHYLTRANSFERASE"/>
    <property type="match status" value="1"/>
</dbReference>
<accession>A0A914RCP8</accession>
<dbReference type="SUPFAM" id="SSF53335">
    <property type="entry name" value="S-adenosyl-L-methionine-dependent methyltransferases"/>
    <property type="match status" value="1"/>
</dbReference>
<dbReference type="PANTHER" id="PTHR11006:SF4">
    <property type="entry name" value="PROTEIN ARGININE N-METHYLTRANSFERASE 7"/>
    <property type="match status" value="1"/>
</dbReference>
<name>A0A914RCP8_PAREQ</name>
<proteinExistence type="predicted"/>
<dbReference type="WBParaSite" id="PEQ_0000406501-mRNA-1">
    <property type="protein sequence ID" value="PEQ_0000406501-mRNA-1"/>
    <property type="gene ID" value="PEQ_0000406501"/>
</dbReference>
<protein>
    <submittedName>
        <fullName evidence="3">Uncharacterized protein</fullName>
    </submittedName>
</protein>
<dbReference type="GO" id="GO:0042054">
    <property type="term" value="F:histone methyltransferase activity"/>
    <property type="evidence" value="ECO:0007669"/>
    <property type="project" value="TreeGrafter"/>
</dbReference>
<evidence type="ECO:0000256" key="1">
    <source>
        <dbReference type="ARBA" id="ARBA00022691"/>
    </source>
</evidence>